<dbReference type="GO" id="GO:0005829">
    <property type="term" value="C:cytosol"/>
    <property type="evidence" value="ECO:0007669"/>
    <property type="project" value="TreeGrafter"/>
</dbReference>
<reference evidence="2" key="2">
    <citation type="journal article" date="2021" name="PeerJ">
        <title>Extensive microbial diversity within the chicken gut microbiome revealed by metagenomics and culture.</title>
        <authorList>
            <person name="Gilroy R."/>
            <person name="Ravi A."/>
            <person name="Getino M."/>
            <person name="Pursley I."/>
            <person name="Horton D.L."/>
            <person name="Alikhan N.F."/>
            <person name="Baker D."/>
            <person name="Gharbi K."/>
            <person name="Hall N."/>
            <person name="Watson M."/>
            <person name="Adriaenssens E.M."/>
            <person name="Foster-Nyarko E."/>
            <person name="Jarju S."/>
            <person name="Secka A."/>
            <person name="Antonio M."/>
            <person name="Oren A."/>
            <person name="Chaudhuri R.R."/>
            <person name="La Ragione R."/>
            <person name="Hildebrand F."/>
            <person name="Pallen M.J."/>
        </authorList>
    </citation>
    <scope>NUCLEOTIDE SEQUENCE</scope>
    <source>
        <strain evidence="2">ChiBcec6-7307</strain>
    </source>
</reference>
<dbReference type="GO" id="GO:0033194">
    <property type="term" value="P:response to hydroperoxide"/>
    <property type="evidence" value="ECO:0007669"/>
    <property type="project" value="TreeGrafter"/>
</dbReference>
<reference evidence="2" key="1">
    <citation type="submission" date="2020-10" db="EMBL/GenBank/DDBJ databases">
        <authorList>
            <person name="Gilroy R."/>
        </authorList>
    </citation>
    <scope>NUCLEOTIDE SEQUENCE</scope>
    <source>
        <strain evidence="2">ChiBcec6-7307</strain>
    </source>
</reference>
<comment type="caution">
    <text evidence="2">The sequence shown here is derived from an EMBL/GenBank/DDBJ whole genome shotgun (WGS) entry which is preliminary data.</text>
</comment>
<dbReference type="NCBIfam" id="NF002543">
    <property type="entry name" value="PRK02101.1-4"/>
    <property type="match status" value="1"/>
</dbReference>
<protein>
    <recommendedName>
        <fullName evidence="1">UPF0246 protein IAC80_05405</fullName>
    </recommendedName>
</protein>
<dbReference type="AlphaFoldDB" id="A0A9D1P052"/>
<proteinExistence type="inferred from homology"/>
<gene>
    <name evidence="2" type="primary">yaaA</name>
    <name evidence="2" type="ORF">IAC80_05405</name>
</gene>
<evidence type="ECO:0000256" key="1">
    <source>
        <dbReference type="HAMAP-Rule" id="MF_00652"/>
    </source>
</evidence>
<sequence length="257" mass="29955">MRFIISPAKKMNECPDLLEWKDLPLFLEEARALADWLGSLPYPEAKKLWQCNDKIAELNFQRFSRMELTRHLTPALLSYEGIQYQYMAPQVFTEQEWDYVQEHLRILSGFYGVLRPLDGVVPYRLEMQAKTGRVQVSGCTLPGMPPASLYDFWGRKLFDAVLDESRIILNLASREYSRALEPWLTPSDTFITFVFGEWKDGKVIQKGTQAKMARGEMVRFLAEIQAVLPEEARQFNRLGYRFREELSDASTYVFVKE</sequence>
<evidence type="ECO:0000313" key="3">
    <source>
        <dbReference type="Proteomes" id="UP000886889"/>
    </source>
</evidence>
<comment type="similarity">
    <text evidence="1">Belongs to the UPF0246 family.</text>
</comment>
<dbReference type="Proteomes" id="UP000886889">
    <property type="component" value="Unassembled WGS sequence"/>
</dbReference>
<organism evidence="2 3">
    <name type="scientific">Candidatus Merdiplasma excrementigallinarum</name>
    <dbReference type="NCBI Taxonomy" id="2840864"/>
    <lineage>
        <taxon>Bacteria</taxon>
        <taxon>Bacillati</taxon>
        <taxon>Bacillota</taxon>
        <taxon>Clostridia</taxon>
        <taxon>Lachnospirales</taxon>
        <taxon>Lachnospiraceae</taxon>
        <taxon>Lachnospiraceae incertae sedis</taxon>
        <taxon>Candidatus Merdiplasma</taxon>
    </lineage>
</organism>
<dbReference type="Pfam" id="PF03883">
    <property type="entry name" value="H2O2_YaaD"/>
    <property type="match status" value="1"/>
</dbReference>
<dbReference type="HAMAP" id="MF_00652">
    <property type="entry name" value="UPF0246"/>
    <property type="match status" value="1"/>
</dbReference>
<evidence type="ECO:0000313" key="2">
    <source>
        <dbReference type="EMBL" id="HIV23359.1"/>
    </source>
</evidence>
<name>A0A9D1P052_9FIRM</name>
<dbReference type="PANTHER" id="PTHR30283:SF4">
    <property type="entry name" value="PEROXIDE STRESS RESISTANCE PROTEIN YAAA"/>
    <property type="match status" value="1"/>
</dbReference>
<accession>A0A9D1P052</accession>
<dbReference type="InterPro" id="IPR005583">
    <property type="entry name" value="YaaA"/>
</dbReference>
<dbReference type="PANTHER" id="PTHR30283">
    <property type="entry name" value="PEROXIDE STRESS RESPONSE PROTEIN YAAA"/>
    <property type="match status" value="1"/>
</dbReference>
<dbReference type="EMBL" id="DVOS01000046">
    <property type="protein sequence ID" value="HIV23359.1"/>
    <property type="molecule type" value="Genomic_DNA"/>
</dbReference>